<reference evidence="1" key="1">
    <citation type="submission" date="2022-07" db="EMBL/GenBank/DDBJ databases">
        <title>FELIX.</title>
        <authorList>
            <person name="Wan K.H."/>
            <person name="Park S."/>
            <person name="Lawrence Q."/>
            <person name="Eichenberger J.P."/>
            <person name="Booth B.W."/>
            <person name="Piaggio A.J."/>
            <person name="Chandler J.C."/>
            <person name="Franklin A.B."/>
            <person name="Celniker S.E."/>
        </authorList>
    </citation>
    <scope>NUCLEOTIDE SEQUENCE</scope>
    <source>
        <strain evidence="1">QA-1986 374</strain>
    </source>
</reference>
<name>A0ABY5JWW9_9BACI</name>
<evidence type="ECO:0000313" key="1">
    <source>
        <dbReference type="EMBL" id="UUI04888.1"/>
    </source>
</evidence>
<gene>
    <name evidence="1" type="ORF">NP439_09735</name>
</gene>
<accession>A0ABY5JWW9</accession>
<evidence type="ECO:0000313" key="2">
    <source>
        <dbReference type="Proteomes" id="UP001059773"/>
    </source>
</evidence>
<dbReference type="EMBL" id="CP101914">
    <property type="protein sequence ID" value="UUI04888.1"/>
    <property type="molecule type" value="Genomic_DNA"/>
</dbReference>
<proteinExistence type="predicted"/>
<keyword evidence="2" id="KW-1185">Reference proteome</keyword>
<dbReference type="Proteomes" id="UP001059773">
    <property type="component" value="Chromosome"/>
</dbReference>
<dbReference type="RefSeq" id="WP_256709791.1">
    <property type="nucleotide sequence ID" value="NZ_CP101914.1"/>
</dbReference>
<organism evidence="1 2">
    <name type="scientific">Oceanobacillus jeddahense</name>
    <dbReference type="NCBI Taxonomy" id="1462527"/>
    <lineage>
        <taxon>Bacteria</taxon>
        <taxon>Bacillati</taxon>
        <taxon>Bacillota</taxon>
        <taxon>Bacilli</taxon>
        <taxon>Bacillales</taxon>
        <taxon>Bacillaceae</taxon>
        <taxon>Oceanobacillus</taxon>
    </lineage>
</organism>
<sequence>MSARKSLQSLINLEKAIGRLEEALNEGAKNSLYIDGTILVTNAP</sequence>
<protein>
    <submittedName>
        <fullName evidence="1">Uncharacterized protein</fullName>
    </submittedName>
</protein>